<proteinExistence type="predicted"/>
<reference evidence="1 2" key="1">
    <citation type="submission" date="2016-06" db="EMBL/GenBank/DDBJ databases">
        <authorList>
            <person name="Kjaerup R.B."/>
            <person name="Dalgaard T.S."/>
            <person name="Juul-Madsen H.R."/>
        </authorList>
    </citation>
    <scope>NUCLEOTIDE SEQUENCE [LARGE SCALE GENOMIC DNA]</scope>
    <source>
        <strain evidence="1 2">1245335.1</strain>
    </source>
</reference>
<evidence type="ECO:0000313" key="2">
    <source>
        <dbReference type="Proteomes" id="UP000093819"/>
    </source>
</evidence>
<dbReference type="EMBL" id="LZLR01000093">
    <property type="protein sequence ID" value="OBK22531.1"/>
    <property type="molecule type" value="Genomic_DNA"/>
</dbReference>
<sequence>MTERKGSLMRWTADCGHSMVVYSLEPTPTSCPDCHDKARKALDDWWSDISSAESSASECAIDDVAKWLEENDLELPDDIVNQLQDIANLCQSAQSELSYAESRLWRLLQDRLPKAERLTMQAVGA</sequence>
<dbReference type="Proteomes" id="UP000093819">
    <property type="component" value="Unassembled WGS sequence"/>
</dbReference>
<dbReference type="AlphaFoldDB" id="A0A1A3NL28"/>
<evidence type="ECO:0000313" key="1">
    <source>
        <dbReference type="EMBL" id="OBK22531.1"/>
    </source>
</evidence>
<gene>
    <name evidence="1" type="ORF">A5635_21690</name>
</gene>
<protein>
    <submittedName>
        <fullName evidence="1">Uncharacterized protein</fullName>
    </submittedName>
</protein>
<accession>A0A1A3NL28</accession>
<dbReference type="RefSeq" id="WP_065035531.1">
    <property type="nucleotide sequence ID" value="NZ_LZLR01000093.1"/>
</dbReference>
<organism evidence="1 2">
    <name type="scientific">Mycobacterium asiaticum</name>
    <dbReference type="NCBI Taxonomy" id="1790"/>
    <lineage>
        <taxon>Bacteria</taxon>
        <taxon>Bacillati</taxon>
        <taxon>Actinomycetota</taxon>
        <taxon>Actinomycetes</taxon>
        <taxon>Mycobacteriales</taxon>
        <taxon>Mycobacteriaceae</taxon>
        <taxon>Mycobacterium</taxon>
    </lineage>
</organism>
<dbReference type="Gene3D" id="1.20.1270.10">
    <property type="match status" value="1"/>
</dbReference>
<comment type="caution">
    <text evidence="1">The sequence shown here is derived from an EMBL/GenBank/DDBJ whole genome shotgun (WGS) entry which is preliminary data.</text>
</comment>
<dbReference type="OrthoDB" id="4763636at2"/>
<name>A0A1A3NL28_MYCAS</name>
<dbReference type="InterPro" id="IPR029048">
    <property type="entry name" value="HSP70_C_sf"/>
</dbReference>